<dbReference type="Proteomes" id="UP000813215">
    <property type="component" value="Unassembled WGS sequence"/>
</dbReference>
<organism evidence="2 3">
    <name type="scientific">Pelatocladus maniniholoensis HA4357-MV3</name>
    <dbReference type="NCBI Taxonomy" id="1117104"/>
    <lineage>
        <taxon>Bacteria</taxon>
        <taxon>Bacillati</taxon>
        <taxon>Cyanobacteriota</taxon>
        <taxon>Cyanophyceae</taxon>
        <taxon>Nostocales</taxon>
        <taxon>Nostocaceae</taxon>
        <taxon>Pelatocladus</taxon>
    </lineage>
</organism>
<feature type="compositionally biased region" description="Basic and acidic residues" evidence="1">
    <location>
        <begin position="167"/>
        <end position="177"/>
    </location>
</feature>
<dbReference type="EMBL" id="JAHHHW010000130">
    <property type="protein sequence ID" value="MBW4434399.1"/>
    <property type="molecule type" value="Genomic_DNA"/>
</dbReference>
<accession>A0A9E3LVH2</accession>
<dbReference type="AlphaFoldDB" id="A0A9E3LVH2"/>
<evidence type="ECO:0000313" key="2">
    <source>
        <dbReference type="EMBL" id="MBW4434399.1"/>
    </source>
</evidence>
<feature type="region of interest" description="Disordered" evidence="1">
    <location>
        <begin position="126"/>
        <end position="177"/>
    </location>
</feature>
<sequence length="478" mass="54359">MQPKGWKNFLVKVLLASSGVNWYFISVDAVGAANSSLSDFGDNLGAKAPLLPVDQITNQSHQPSRPKSLSSKSKLLWSLSLIDRVDVPTNDVVPEKEENVPVFSTTTIFSTGEPLKLYSQTTQKLTPLQPESTTKNAPEQIDQPSELPQLETQPTYTSKPPSTQVEQDLKTPETEREKRLQRLIQRLKGNYLPSPESNSPESSIDEELGKLKLREVIPNPEQPQLPSLEQPPNQFKPVGYLLARIGYFYTSNIFSSAVVPIEDSLIYSGLTLGSISFPLGKKTFINGSVDGYLIRYLDQSEYNYNQVRFNLNLQQRFTPQMYGEIGWSNQQLFYARDNSNFDDGDRFLGENVLRLAFGRRDILSQKITLDSFYEFRLSLTDPPEDRNRIINFFWLSLSYYLHKSLQAGVDYQFSLSNFTEYEREDLYNRLFGHLNYGISKNSNVSVQAGFTLGNSTESNIDFDGWFLGINYNLELGRF</sequence>
<evidence type="ECO:0000256" key="1">
    <source>
        <dbReference type="SAM" id="MobiDB-lite"/>
    </source>
</evidence>
<proteinExistence type="predicted"/>
<reference evidence="2" key="2">
    <citation type="journal article" date="2022" name="Microbiol. Resour. Announc.">
        <title>Metagenome Sequencing to Explore Phylogenomics of Terrestrial Cyanobacteria.</title>
        <authorList>
            <person name="Ward R.D."/>
            <person name="Stajich J.E."/>
            <person name="Johansen J.R."/>
            <person name="Huntemann M."/>
            <person name="Clum A."/>
            <person name="Foster B."/>
            <person name="Foster B."/>
            <person name="Roux S."/>
            <person name="Palaniappan K."/>
            <person name="Varghese N."/>
            <person name="Mukherjee S."/>
            <person name="Reddy T.B.K."/>
            <person name="Daum C."/>
            <person name="Copeland A."/>
            <person name="Chen I.A."/>
            <person name="Ivanova N.N."/>
            <person name="Kyrpides N.C."/>
            <person name="Shapiro N."/>
            <person name="Eloe-Fadrosh E.A."/>
            <person name="Pietrasiak N."/>
        </authorList>
    </citation>
    <scope>NUCLEOTIDE SEQUENCE</scope>
    <source>
        <strain evidence="2">HA4357-MV3</strain>
    </source>
</reference>
<protein>
    <submittedName>
        <fullName evidence="2">Uncharacterized protein</fullName>
    </submittedName>
</protein>
<name>A0A9E3LVH2_9NOST</name>
<gene>
    <name evidence="2" type="ORF">KME28_22445</name>
</gene>
<evidence type="ECO:0000313" key="3">
    <source>
        <dbReference type="Proteomes" id="UP000813215"/>
    </source>
</evidence>
<comment type="caution">
    <text evidence="2">The sequence shown here is derived from an EMBL/GenBank/DDBJ whole genome shotgun (WGS) entry which is preliminary data.</text>
</comment>
<feature type="compositionally biased region" description="Polar residues" evidence="1">
    <location>
        <begin position="126"/>
        <end position="137"/>
    </location>
</feature>
<reference evidence="2" key="1">
    <citation type="submission" date="2021-05" db="EMBL/GenBank/DDBJ databases">
        <authorList>
            <person name="Pietrasiak N."/>
            <person name="Ward R."/>
            <person name="Stajich J.E."/>
            <person name="Kurbessoian T."/>
        </authorList>
    </citation>
    <scope>NUCLEOTIDE SEQUENCE</scope>
    <source>
        <strain evidence="2">HA4357-MV3</strain>
    </source>
</reference>
<feature type="compositionally biased region" description="Polar residues" evidence="1">
    <location>
        <begin position="150"/>
        <end position="166"/>
    </location>
</feature>